<protein>
    <submittedName>
        <fullName evidence="2">Uncharacterized protein</fullName>
    </submittedName>
</protein>
<gene>
    <name evidence="2" type="ORF">FSB_LOCUS36137</name>
</gene>
<sequence>MIVGKDGQICCRPTTDTFRKELDSLQNTFRKVVGPEELVIDVPLVLEPAQWPDCCIYRVPKKLREVNQEAYTPKLISIGPLHHGKYELCAMEMMKLRYLRGFCYRTGKCQKDLSSFIEENELKIRHCYAETFDISSEDFVKMVLLDSTFIIELFLRFAESDGLFRCTAACGECDSDTSGEDGCNAIGKYEQDRISSQPIMKKHILQDLILLENQLPFFILDELHTQFSKSEQNKCISFLKLARKYLVPPKEKTSIDKKKVKHFTDLMRYVYRPSKPGDRAKAENIYNAKKLDEAMILKKAEEGKLLDINFRKGKPFPWLSCSWLLCCFPCLESIKCLENTQTVLEVPCFEARGETEGLFRNLMALEQCHYPYEAYICDYFVLLDNLINTREDVEFLVEKGIIVNALGSHKAVAVMVNKLGLEIDQEQKSCYAKLTEDVNRYYKKRWNRNLGALRTIYFRDIWRGTATLVGVIVLLVTILNFLKPFIFTKCKFFHCDITNN</sequence>
<dbReference type="PANTHER" id="PTHR31170:SF9">
    <property type="entry name" value="PROTEIN, PUTATIVE (DUF247)-RELATED"/>
    <property type="match status" value="1"/>
</dbReference>
<dbReference type="EMBL" id="OIVN01003023">
    <property type="protein sequence ID" value="SPD08255.1"/>
    <property type="molecule type" value="Genomic_DNA"/>
</dbReference>
<dbReference type="InterPro" id="IPR004158">
    <property type="entry name" value="DUF247_pln"/>
</dbReference>
<reference evidence="2" key="1">
    <citation type="submission" date="2018-02" db="EMBL/GenBank/DDBJ databases">
        <authorList>
            <person name="Cohen D.B."/>
            <person name="Kent A.D."/>
        </authorList>
    </citation>
    <scope>NUCLEOTIDE SEQUENCE</scope>
</reference>
<keyword evidence="1" id="KW-0472">Membrane</keyword>
<keyword evidence="1" id="KW-1133">Transmembrane helix</keyword>
<dbReference type="Pfam" id="PF03140">
    <property type="entry name" value="DUF247"/>
    <property type="match status" value="1"/>
</dbReference>
<accession>A0A2N9H8N3</accession>
<proteinExistence type="predicted"/>
<dbReference type="PANTHER" id="PTHR31170">
    <property type="entry name" value="BNAC04G53230D PROTEIN"/>
    <property type="match status" value="1"/>
</dbReference>
<organism evidence="2">
    <name type="scientific">Fagus sylvatica</name>
    <name type="common">Beechnut</name>
    <dbReference type="NCBI Taxonomy" id="28930"/>
    <lineage>
        <taxon>Eukaryota</taxon>
        <taxon>Viridiplantae</taxon>
        <taxon>Streptophyta</taxon>
        <taxon>Embryophyta</taxon>
        <taxon>Tracheophyta</taxon>
        <taxon>Spermatophyta</taxon>
        <taxon>Magnoliopsida</taxon>
        <taxon>eudicotyledons</taxon>
        <taxon>Gunneridae</taxon>
        <taxon>Pentapetalae</taxon>
        <taxon>rosids</taxon>
        <taxon>fabids</taxon>
        <taxon>Fagales</taxon>
        <taxon>Fagaceae</taxon>
        <taxon>Fagus</taxon>
    </lineage>
</organism>
<evidence type="ECO:0000313" key="2">
    <source>
        <dbReference type="EMBL" id="SPD08255.1"/>
    </source>
</evidence>
<name>A0A2N9H8N3_FAGSY</name>
<feature type="transmembrane region" description="Helical" evidence="1">
    <location>
        <begin position="461"/>
        <end position="482"/>
    </location>
</feature>
<evidence type="ECO:0000256" key="1">
    <source>
        <dbReference type="SAM" id="Phobius"/>
    </source>
</evidence>
<keyword evidence="1" id="KW-0812">Transmembrane</keyword>
<dbReference type="AlphaFoldDB" id="A0A2N9H8N3"/>